<reference evidence="2 3" key="1">
    <citation type="submission" date="2024-02" db="EMBL/GenBank/DDBJ databases">
        <title>A draft genome for the cacao thread blight pathogen Marasmius crinis-equi.</title>
        <authorList>
            <person name="Cohen S.P."/>
            <person name="Baruah I.K."/>
            <person name="Amoako-Attah I."/>
            <person name="Bukari Y."/>
            <person name="Meinhardt L.W."/>
            <person name="Bailey B.A."/>
        </authorList>
    </citation>
    <scope>NUCLEOTIDE SEQUENCE [LARGE SCALE GENOMIC DNA]</scope>
    <source>
        <strain evidence="2 3">GH-76</strain>
    </source>
</reference>
<dbReference type="Pfam" id="PF13424">
    <property type="entry name" value="TPR_12"/>
    <property type="match status" value="1"/>
</dbReference>
<keyword evidence="1" id="KW-0802">TPR repeat</keyword>
<proteinExistence type="predicted"/>
<evidence type="ECO:0000313" key="2">
    <source>
        <dbReference type="EMBL" id="KAL0581024.1"/>
    </source>
</evidence>
<feature type="repeat" description="TPR" evidence="1">
    <location>
        <begin position="70"/>
        <end position="103"/>
    </location>
</feature>
<name>A0ABR3G0T4_9AGAR</name>
<protein>
    <recommendedName>
        <fullName evidence="4">Tetratricopeptide repeat protein</fullName>
    </recommendedName>
</protein>
<accession>A0ABR3G0T4</accession>
<evidence type="ECO:0008006" key="4">
    <source>
        <dbReference type="Google" id="ProtNLM"/>
    </source>
</evidence>
<organism evidence="2 3">
    <name type="scientific">Marasmius crinis-equi</name>
    <dbReference type="NCBI Taxonomy" id="585013"/>
    <lineage>
        <taxon>Eukaryota</taxon>
        <taxon>Fungi</taxon>
        <taxon>Dikarya</taxon>
        <taxon>Basidiomycota</taxon>
        <taxon>Agaricomycotina</taxon>
        <taxon>Agaricomycetes</taxon>
        <taxon>Agaricomycetidae</taxon>
        <taxon>Agaricales</taxon>
        <taxon>Marasmiineae</taxon>
        <taxon>Marasmiaceae</taxon>
        <taxon>Marasmius</taxon>
    </lineage>
</organism>
<dbReference type="EMBL" id="JBAHYK010000018">
    <property type="protein sequence ID" value="KAL0581024.1"/>
    <property type="molecule type" value="Genomic_DNA"/>
</dbReference>
<evidence type="ECO:0000313" key="3">
    <source>
        <dbReference type="Proteomes" id="UP001465976"/>
    </source>
</evidence>
<keyword evidence="3" id="KW-1185">Reference proteome</keyword>
<comment type="caution">
    <text evidence="2">The sequence shown here is derived from an EMBL/GenBank/DDBJ whole genome shotgun (WGS) entry which is preliminary data.</text>
</comment>
<dbReference type="InterPro" id="IPR011990">
    <property type="entry name" value="TPR-like_helical_dom_sf"/>
</dbReference>
<dbReference type="Gene3D" id="1.25.40.10">
    <property type="entry name" value="Tetratricopeptide repeat domain"/>
    <property type="match status" value="1"/>
</dbReference>
<dbReference type="PROSITE" id="PS50005">
    <property type="entry name" value="TPR"/>
    <property type="match status" value="1"/>
</dbReference>
<evidence type="ECO:0000256" key="1">
    <source>
        <dbReference type="PROSITE-ProRule" id="PRU00339"/>
    </source>
</evidence>
<gene>
    <name evidence="2" type="ORF">V5O48_001018</name>
</gene>
<sequence>MAAEHRTANGLECFGYVPGVPQQSPEDDGPRYLDLAESERRKGNFDEAERILLECIGECKQDSRYNVEELRAHVKLGHVYREKQDFKRATEEFQVAYDTYEDWMTEEERELHPISYLNLWAECCERLAQPKKAEELRAEAKEMTERYQSFWEDSDEDSED</sequence>
<dbReference type="SUPFAM" id="SSF48452">
    <property type="entry name" value="TPR-like"/>
    <property type="match status" value="1"/>
</dbReference>
<dbReference type="InterPro" id="IPR019734">
    <property type="entry name" value="TPR_rpt"/>
</dbReference>
<dbReference type="Proteomes" id="UP001465976">
    <property type="component" value="Unassembled WGS sequence"/>
</dbReference>